<dbReference type="Pfam" id="PF07715">
    <property type="entry name" value="Plug"/>
    <property type="match status" value="1"/>
</dbReference>
<dbReference type="OrthoDB" id="9762903at2"/>
<gene>
    <name evidence="14" type="ORF">CLV62_11129</name>
</gene>
<dbReference type="SUPFAM" id="SSF56935">
    <property type="entry name" value="Porins"/>
    <property type="match status" value="1"/>
</dbReference>
<proteinExistence type="inferred from homology"/>
<keyword evidence="15" id="KW-1185">Reference proteome</keyword>
<dbReference type="InterPro" id="IPR012910">
    <property type="entry name" value="Plug_dom"/>
</dbReference>
<sequence>MKYSYFLLVFLIFQLCFIEVDAQNKDSIKTQHIDEVIVTAQVKPSIALSSNPIQVLSESDIDKTGVLSISDAIRRFSGVVVKDFGGIGGMKTVAIRGVGSEHTAVLYDGIIVSNAQSGQVDIGRFSLDNIAMLSLTIGQSDDIFRTAKASASVGVLSITTREPSFTHKKYSVHAQLVTGSWGQFNPYLYYAYKLSNKFSFSLDGSWQRADGEYSFKQKNASTVITGKRQNTDVDIKRTELNVFGELTKSQELSVKVYYFDSERGLPGAIIFYNNDSKERLWDRNFFTQAKYINTISDKFNWQLQGKYGNTYTLYMDKNAKYPNGILEDIYKQDELYLTSSLLYNPDKAISFSLAQDYNYNTLTANYSGFAEPDRSTSLTSLSAKYDNKKLTVIANLLGTYITEDVVVGNKPDDRKRLSPSVSFSYRPFNFTGLRIRASYKDIFRVPSFNDLYYIRMGNTSLRPEKTQQYNVGLTWTNSFSELFNYFSVSTDVYRNDVKDKIVIYPAMFESKVVNLGEVKITGLDFNTNARLVFNNKLNLEISGNYTYQKAIDITDPADKNNRDQIPYTPEHSGAASLTLENPWVNFGYSFIASGKTYAEPQNIDRNRIEGFIDHTITLNRTFERGRYKFRVQGDIANLSNKTYYIIKDYPMPGRSYRILLRMNF</sequence>
<dbReference type="AlphaFoldDB" id="A0A2V3PNA7"/>
<reference evidence="14 15" key="1">
    <citation type="submission" date="2018-03" db="EMBL/GenBank/DDBJ databases">
        <title>Genomic Encyclopedia of Archaeal and Bacterial Type Strains, Phase II (KMG-II): from individual species to whole genera.</title>
        <authorList>
            <person name="Goeker M."/>
        </authorList>
    </citation>
    <scope>NUCLEOTIDE SEQUENCE [LARGE SCALE GENOMIC DNA]</scope>
    <source>
        <strain evidence="14 15">DSM 100214</strain>
    </source>
</reference>
<organism evidence="14 15">
    <name type="scientific">Dysgonomonas alginatilytica</name>
    <dbReference type="NCBI Taxonomy" id="1605892"/>
    <lineage>
        <taxon>Bacteria</taxon>
        <taxon>Pseudomonadati</taxon>
        <taxon>Bacteroidota</taxon>
        <taxon>Bacteroidia</taxon>
        <taxon>Bacteroidales</taxon>
        <taxon>Dysgonomonadaceae</taxon>
        <taxon>Dysgonomonas</taxon>
    </lineage>
</organism>
<evidence type="ECO:0000256" key="3">
    <source>
        <dbReference type="ARBA" id="ARBA00022452"/>
    </source>
</evidence>
<evidence type="ECO:0000256" key="5">
    <source>
        <dbReference type="ARBA" id="ARBA00022729"/>
    </source>
</evidence>
<keyword evidence="6 11" id="KW-0798">TonB box</keyword>
<dbReference type="GO" id="GO:0015344">
    <property type="term" value="F:siderophore uptake transmembrane transporter activity"/>
    <property type="evidence" value="ECO:0007669"/>
    <property type="project" value="TreeGrafter"/>
</dbReference>
<keyword evidence="9 10" id="KW-0998">Cell outer membrane</keyword>
<evidence type="ECO:0000259" key="13">
    <source>
        <dbReference type="Pfam" id="PF07715"/>
    </source>
</evidence>
<dbReference type="GO" id="GO:0009279">
    <property type="term" value="C:cell outer membrane"/>
    <property type="evidence" value="ECO:0007669"/>
    <property type="project" value="UniProtKB-SubCell"/>
</dbReference>
<keyword evidence="3 10" id="KW-1134">Transmembrane beta strand</keyword>
<dbReference type="PROSITE" id="PS52016">
    <property type="entry name" value="TONB_DEPENDENT_REC_3"/>
    <property type="match status" value="1"/>
</dbReference>
<evidence type="ECO:0000259" key="12">
    <source>
        <dbReference type="Pfam" id="PF00593"/>
    </source>
</evidence>
<evidence type="ECO:0000256" key="7">
    <source>
        <dbReference type="ARBA" id="ARBA00023136"/>
    </source>
</evidence>
<name>A0A2V3PNA7_9BACT</name>
<keyword evidence="8 14" id="KW-0675">Receptor</keyword>
<evidence type="ECO:0000256" key="4">
    <source>
        <dbReference type="ARBA" id="ARBA00022692"/>
    </source>
</evidence>
<evidence type="ECO:0000256" key="1">
    <source>
        <dbReference type="ARBA" id="ARBA00004571"/>
    </source>
</evidence>
<dbReference type="Proteomes" id="UP000247973">
    <property type="component" value="Unassembled WGS sequence"/>
</dbReference>
<dbReference type="InterPro" id="IPR037066">
    <property type="entry name" value="Plug_dom_sf"/>
</dbReference>
<feature type="domain" description="TonB-dependent receptor-like beta-barrel" evidence="12">
    <location>
        <begin position="196"/>
        <end position="638"/>
    </location>
</feature>
<dbReference type="Gene3D" id="2.40.170.20">
    <property type="entry name" value="TonB-dependent receptor, beta-barrel domain"/>
    <property type="match status" value="1"/>
</dbReference>
<evidence type="ECO:0000256" key="11">
    <source>
        <dbReference type="RuleBase" id="RU003357"/>
    </source>
</evidence>
<dbReference type="PANTHER" id="PTHR30069:SF29">
    <property type="entry name" value="HEMOGLOBIN AND HEMOGLOBIN-HAPTOGLOBIN-BINDING PROTEIN 1-RELATED"/>
    <property type="match status" value="1"/>
</dbReference>
<evidence type="ECO:0000256" key="2">
    <source>
        <dbReference type="ARBA" id="ARBA00022448"/>
    </source>
</evidence>
<protein>
    <submittedName>
        <fullName evidence="14">Outer membrane cobalamin receptor</fullName>
    </submittedName>
</protein>
<evidence type="ECO:0000313" key="14">
    <source>
        <dbReference type="EMBL" id="PXV64072.1"/>
    </source>
</evidence>
<keyword evidence="5" id="KW-0732">Signal</keyword>
<dbReference type="InterPro" id="IPR039426">
    <property type="entry name" value="TonB-dep_rcpt-like"/>
</dbReference>
<evidence type="ECO:0000256" key="9">
    <source>
        <dbReference type="ARBA" id="ARBA00023237"/>
    </source>
</evidence>
<dbReference type="Gene3D" id="2.170.130.10">
    <property type="entry name" value="TonB-dependent receptor, plug domain"/>
    <property type="match status" value="1"/>
</dbReference>
<evidence type="ECO:0000313" key="15">
    <source>
        <dbReference type="Proteomes" id="UP000247973"/>
    </source>
</evidence>
<dbReference type="InterPro" id="IPR000531">
    <property type="entry name" value="Beta-barrel_TonB"/>
</dbReference>
<accession>A0A2V3PNA7</accession>
<comment type="subcellular location">
    <subcellularLocation>
        <location evidence="1 10">Cell outer membrane</location>
        <topology evidence="1 10">Multi-pass membrane protein</topology>
    </subcellularLocation>
</comment>
<evidence type="ECO:0000256" key="8">
    <source>
        <dbReference type="ARBA" id="ARBA00023170"/>
    </source>
</evidence>
<dbReference type="RefSeq" id="WP_110310635.1">
    <property type="nucleotide sequence ID" value="NZ_QICL01000011.1"/>
</dbReference>
<dbReference type="GO" id="GO:0044718">
    <property type="term" value="P:siderophore transmembrane transport"/>
    <property type="evidence" value="ECO:0007669"/>
    <property type="project" value="TreeGrafter"/>
</dbReference>
<dbReference type="EMBL" id="QICL01000011">
    <property type="protein sequence ID" value="PXV64072.1"/>
    <property type="molecule type" value="Genomic_DNA"/>
</dbReference>
<keyword evidence="4 10" id="KW-0812">Transmembrane</keyword>
<dbReference type="Pfam" id="PF00593">
    <property type="entry name" value="TonB_dep_Rec_b-barrel"/>
    <property type="match status" value="1"/>
</dbReference>
<feature type="domain" description="TonB-dependent receptor plug" evidence="13">
    <location>
        <begin position="50"/>
        <end position="134"/>
    </location>
</feature>
<keyword evidence="7 10" id="KW-0472">Membrane</keyword>
<keyword evidence="2 10" id="KW-0813">Transport</keyword>
<dbReference type="InterPro" id="IPR036942">
    <property type="entry name" value="Beta-barrel_TonB_sf"/>
</dbReference>
<dbReference type="PANTHER" id="PTHR30069">
    <property type="entry name" value="TONB-DEPENDENT OUTER MEMBRANE RECEPTOR"/>
    <property type="match status" value="1"/>
</dbReference>
<comment type="caution">
    <text evidence="14">The sequence shown here is derived from an EMBL/GenBank/DDBJ whole genome shotgun (WGS) entry which is preliminary data.</text>
</comment>
<comment type="similarity">
    <text evidence="10 11">Belongs to the TonB-dependent receptor family.</text>
</comment>
<evidence type="ECO:0000256" key="6">
    <source>
        <dbReference type="ARBA" id="ARBA00023077"/>
    </source>
</evidence>
<evidence type="ECO:0000256" key="10">
    <source>
        <dbReference type="PROSITE-ProRule" id="PRU01360"/>
    </source>
</evidence>